<protein>
    <recommendedName>
        <fullName evidence="6">THAP-type domain-containing protein</fullName>
    </recommendedName>
</protein>
<dbReference type="InterPro" id="IPR006612">
    <property type="entry name" value="THAP_Znf"/>
</dbReference>
<evidence type="ECO:0000313" key="7">
    <source>
        <dbReference type="EMBL" id="VEN51041.1"/>
    </source>
</evidence>
<keyword evidence="8" id="KW-1185">Reference proteome</keyword>
<accession>A0A653CSY1</accession>
<dbReference type="PROSITE" id="PS50950">
    <property type="entry name" value="ZF_THAP"/>
    <property type="match status" value="1"/>
</dbReference>
<evidence type="ECO:0000256" key="2">
    <source>
        <dbReference type="ARBA" id="ARBA00022771"/>
    </source>
</evidence>
<organism evidence="7 8">
    <name type="scientific">Callosobruchus maculatus</name>
    <name type="common">Southern cowpea weevil</name>
    <name type="synonym">Pulse bruchid</name>
    <dbReference type="NCBI Taxonomy" id="64391"/>
    <lineage>
        <taxon>Eukaryota</taxon>
        <taxon>Metazoa</taxon>
        <taxon>Ecdysozoa</taxon>
        <taxon>Arthropoda</taxon>
        <taxon>Hexapoda</taxon>
        <taxon>Insecta</taxon>
        <taxon>Pterygota</taxon>
        <taxon>Neoptera</taxon>
        <taxon>Endopterygota</taxon>
        <taxon>Coleoptera</taxon>
        <taxon>Polyphaga</taxon>
        <taxon>Cucujiformia</taxon>
        <taxon>Chrysomeloidea</taxon>
        <taxon>Chrysomelidae</taxon>
        <taxon>Bruchinae</taxon>
        <taxon>Bruchini</taxon>
        <taxon>Callosobruchus</taxon>
    </lineage>
</organism>
<proteinExistence type="predicted"/>
<keyword evidence="4 5" id="KW-0238">DNA-binding</keyword>
<dbReference type="Pfam" id="PF05485">
    <property type="entry name" value="THAP"/>
    <property type="match status" value="1"/>
</dbReference>
<dbReference type="OrthoDB" id="6742061at2759"/>
<evidence type="ECO:0000313" key="8">
    <source>
        <dbReference type="Proteomes" id="UP000410492"/>
    </source>
</evidence>
<dbReference type="GO" id="GO:0003677">
    <property type="term" value="F:DNA binding"/>
    <property type="evidence" value="ECO:0007669"/>
    <property type="project" value="UniProtKB-UniRule"/>
</dbReference>
<dbReference type="EMBL" id="CAACVG010008782">
    <property type="protein sequence ID" value="VEN51041.1"/>
    <property type="molecule type" value="Genomic_DNA"/>
</dbReference>
<dbReference type="GO" id="GO:0008270">
    <property type="term" value="F:zinc ion binding"/>
    <property type="evidence" value="ECO:0007669"/>
    <property type="project" value="UniProtKB-KW"/>
</dbReference>
<dbReference type="Proteomes" id="UP000410492">
    <property type="component" value="Unassembled WGS sequence"/>
</dbReference>
<gene>
    <name evidence="7" type="ORF">CALMAC_LOCUS11617</name>
</gene>
<sequence>MPKQFSCCIPKCQTRGTIEHFLNFPSDYKMRRTWITSIPDFDDVVDHETLICTEHFEKDQLTLTFDKYRYTSHVAPSIFPSNSEPHPKKKRKINKDFYPIYMFHLQERDEYPESLDPKMETGDYIFNFQELKANYSNKLGYLMDHWQVQFSTQEAFFFKLNTEDVGRIKSSIKIKDSMHLEVVLSGRIMDPFDLTWVVPPTLLITRWSQLKMLLYEFGVVNGRKSDGGLPTIEL</sequence>
<keyword evidence="1" id="KW-0479">Metal-binding</keyword>
<dbReference type="SUPFAM" id="SSF57716">
    <property type="entry name" value="Glucocorticoid receptor-like (DNA-binding domain)"/>
    <property type="match status" value="1"/>
</dbReference>
<keyword evidence="2 5" id="KW-0863">Zinc-finger</keyword>
<evidence type="ECO:0000256" key="5">
    <source>
        <dbReference type="PROSITE-ProRule" id="PRU00309"/>
    </source>
</evidence>
<feature type="domain" description="THAP-type" evidence="6">
    <location>
        <begin position="1"/>
        <end position="79"/>
    </location>
</feature>
<evidence type="ECO:0000259" key="6">
    <source>
        <dbReference type="PROSITE" id="PS50950"/>
    </source>
</evidence>
<evidence type="ECO:0000256" key="3">
    <source>
        <dbReference type="ARBA" id="ARBA00022833"/>
    </source>
</evidence>
<keyword evidence="3" id="KW-0862">Zinc</keyword>
<evidence type="ECO:0000256" key="4">
    <source>
        <dbReference type="ARBA" id="ARBA00023125"/>
    </source>
</evidence>
<name>A0A653CSY1_CALMS</name>
<dbReference type="SMART" id="SM00980">
    <property type="entry name" value="THAP"/>
    <property type="match status" value="1"/>
</dbReference>
<reference evidence="7 8" key="1">
    <citation type="submission" date="2019-01" db="EMBL/GenBank/DDBJ databases">
        <authorList>
            <person name="Sayadi A."/>
        </authorList>
    </citation>
    <scope>NUCLEOTIDE SEQUENCE [LARGE SCALE GENOMIC DNA]</scope>
</reference>
<evidence type="ECO:0000256" key="1">
    <source>
        <dbReference type="ARBA" id="ARBA00022723"/>
    </source>
</evidence>
<dbReference type="AlphaFoldDB" id="A0A653CSY1"/>